<comment type="caution">
    <text evidence="8">The sequence shown here is derived from an EMBL/GenBank/DDBJ whole genome shotgun (WGS) entry which is preliminary data.</text>
</comment>
<comment type="similarity">
    <text evidence="2 6">Belongs to the FliS family.</text>
</comment>
<evidence type="ECO:0000256" key="1">
    <source>
        <dbReference type="ARBA" id="ARBA00004514"/>
    </source>
</evidence>
<keyword evidence="8" id="KW-0966">Cell projection</keyword>
<dbReference type="OrthoDB" id="9792010at2"/>
<evidence type="ECO:0000256" key="3">
    <source>
        <dbReference type="ARBA" id="ARBA00022490"/>
    </source>
</evidence>
<dbReference type="GO" id="GO:0005829">
    <property type="term" value="C:cytosol"/>
    <property type="evidence" value="ECO:0007669"/>
    <property type="project" value="UniProtKB-SubCell"/>
</dbReference>
<dbReference type="SUPFAM" id="SSF101116">
    <property type="entry name" value="Flagellar export chaperone FliS"/>
    <property type="match status" value="1"/>
</dbReference>
<evidence type="ECO:0000256" key="2">
    <source>
        <dbReference type="ARBA" id="ARBA00008787"/>
    </source>
</evidence>
<dbReference type="Proteomes" id="UP000318405">
    <property type="component" value="Unassembled WGS sequence"/>
</dbReference>
<dbReference type="PIRSF" id="PIRSF039090">
    <property type="entry name" value="Flis"/>
    <property type="match status" value="1"/>
</dbReference>
<dbReference type="AlphaFoldDB" id="A0A556AS89"/>
<proteinExistence type="inferred from homology"/>
<comment type="subcellular location">
    <subcellularLocation>
        <location evidence="1 6">Cytoplasm</location>
        <location evidence="1 6">Cytosol</location>
    </subcellularLocation>
</comment>
<keyword evidence="4 6" id="KW-1005">Bacterial flagellum biogenesis</keyword>
<evidence type="ECO:0000256" key="6">
    <source>
        <dbReference type="PIRNR" id="PIRNR039090"/>
    </source>
</evidence>
<evidence type="ECO:0000256" key="7">
    <source>
        <dbReference type="SAM" id="MobiDB-lite"/>
    </source>
</evidence>
<dbReference type="GO" id="GO:0044780">
    <property type="term" value="P:bacterial-type flagellum assembly"/>
    <property type="evidence" value="ECO:0007669"/>
    <property type="project" value="InterPro"/>
</dbReference>
<dbReference type="Gene3D" id="1.20.120.340">
    <property type="entry name" value="Flagellar protein FliS"/>
    <property type="match status" value="1"/>
</dbReference>
<organism evidence="8 9">
    <name type="scientific">Verticiella sediminum</name>
    <dbReference type="NCBI Taxonomy" id="1247510"/>
    <lineage>
        <taxon>Bacteria</taxon>
        <taxon>Pseudomonadati</taxon>
        <taxon>Pseudomonadota</taxon>
        <taxon>Betaproteobacteria</taxon>
        <taxon>Burkholderiales</taxon>
        <taxon>Alcaligenaceae</taxon>
        <taxon>Verticiella</taxon>
    </lineage>
</organism>
<dbReference type="CDD" id="cd16098">
    <property type="entry name" value="FliS"/>
    <property type="match status" value="1"/>
</dbReference>
<dbReference type="InterPro" id="IPR003713">
    <property type="entry name" value="FliS"/>
</dbReference>
<dbReference type="EMBL" id="VLTJ01000020">
    <property type="protein sequence ID" value="TSH95831.1"/>
    <property type="molecule type" value="Genomic_DNA"/>
</dbReference>
<keyword evidence="8" id="KW-0969">Cilium</keyword>
<reference evidence="8 9" key="1">
    <citation type="submission" date="2019-07" db="EMBL/GenBank/DDBJ databases">
        <title>Qingshengfaniella alkalisoli gen. nov., sp. nov., isolated from saline soil.</title>
        <authorList>
            <person name="Xu L."/>
            <person name="Huang X.-X."/>
            <person name="Sun J.-Q."/>
        </authorList>
    </citation>
    <scope>NUCLEOTIDE SEQUENCE [LARGE SCALE GENOMIC DNA]</scope>
    <source>
        <strain evidence="8 9">DSM 27279</strain>
    </source>
</reference>
<dbReference type="PANTHER" id="PTHR34773:SF1">
    <property type="entry name" value="FLAGELLAR SECRETION CHAPERONE FLIS"/>
    <property type="match status" value="1"/>
</dbReference>
<dbReference type="PANTHER" id="PTHR34773">
    <property type="entry name" value="FLAGELLAR SECRETION CHAPERONE FLIS"/>
    <property type="match status" value="1"/>
</dbReference>
<gene>
    <name evidence="8" type="primary">fliS</name>
    <name evidence="8" type="ORF">FOZ76_09635</name>
</gene>
<evidence type="ECO:0000313" key="8">
    <source>
        <dbReference type="EMBL" id="TSH95831.1"/>
    </source>
</evidence>
<evidence type="ECO:0000256" key="4">
    <source>
        <dbReference type="ARBA" id="ARBA00022795"/>
    </source>
</evidence>
<sequence>MYSRGGARSYAQVGLETGVNAATPEKLITMLFDGAHVAIARARHALEQKDVPARGAAIGKAVGIVSDGLKAVLDRERGGEVAANLYALYDYIERCLLTANLRGDRAKLDEADRLLGGIASAWKEMAAANAPASSTAAAPAGPGQTTPTIRVAS</sequence>
<keyword evidence="8" id="KW-0282">Flagellum</keyword>
<evidence type="ECO:0000313" key="9">
    <source>
        <dbReference type="Proteomes" id="UP000318405"/>
    </source>
</evidence>
<keyword evidence="5" id="KW-0143">Chaperone</keyword>
<evidence type="ECO:0000256" key="5">
    <source>
        <dbReference type="ARBA" id="ARBA00023186"/>
    </source>
</evidence>
<dbReference type="GO" id="GO:0071973">
    <property type="term" value="P:bacterial-type flagellum-dependent cell motility"/>
    <property type="evidence" value="ECO:0007669"/>
    <property type="project" value="TreeGrafter"/>
</dbReference>
<feature type="region of interest" description="Disordered" evidence="7">
    <location>
        <begin position="133"/>
        <end position="153"/>
    </location>
</feature>
<protein>
    <recommendedName>
        <fullName evidence="6">Flagellar secretion chaperone FliS</fullName>
    </recommendedName>
</protein>
<dbReference type="Pfam" id="PF02561">
    <property type="entry name" value="FliS"/>
    <property type="match status" value="1"/>
</dbReference>
<name>A0A556AS89_9BURK</name>
<dbReference type="InterPro" id="IPR036584">
    <property type="entry name" value="FliS_sf"/>
</dbReference>
<keyword evidence="3 6" id="KW-0963">Cytoplasm</keyword>
<dbReference type="NCBIfam" id="TIGR00208">
    <property type="entry name" value="fliS"/>
    <property type="match status" value="1"/>
</dbReference>
<accession>A0A556AS89</accession>
<keyword evidence="9" id="KW-1185">Reference proteome</keyword>